<reference evidence="2 3" key="2">
    <citation type="journal article" date="2017" name="Front. Plant Sci.">
        <title>Gene Classification and Mining of Molecular Markers Useful in Red Clover (Trifolium pratense) Breeding.</title>
        <authorList>
            <person name="Istvanek J."/>
            <person name="Dluhosova J."/>
            <person name="Dluhos P."/>
            <person name="Patkova L."/>
            <person name="Nedelnik J."/>
            <person name="Repkova J."/>
        </authorList>
    </citation>
    <scope>NUCLEOTIDE SEQUENCE [LARGE SCALE GENOMIC DNA]</scope>
    <source>
        <strain evidence="3">cv. Tatra</strain>
        <tissue evidence="2">Young leaves</tissue>
    </source>
</reference>
<sequence>MVRSNTKTQFCDALPSPVATVAAKNCAGIASLRALHEWGSKIEEMKEKKGTILLLFLADEEELRLRFPTSFWF</sequence>
<organism evidence="2 3">
    <name type="scientific">Trifolium pratense</name>
    <name type="common">Red clover</name>
    <dbReference type="NCBI Taxonomy" id="57577"/>
    <lineage>
        <taxon>Eukaryota</taxon>
        <taxon>Viridiplantae</taxon>
        <taxon>Streptophyta</taxon>
        <taxon>Embryophyta</taxon>
        <taxon>Tracheophyta</taxon>
        <taxon>Spermatophyta</taxon>
        <taxon>Magnoliopsida</taxon>
        <taxon>eudicotyledons</taxon>
        <taxon>Gunneridae</taxon>
        <taxon>Pentapetalae</taxon>
        <taxon>rosids</taxon>
        <taxon>fabids</taxon>
        <taxon>Fabales</taxon>
        <taxon>Fabaceae</taxon>
        <taxon>Papilionoideae</taxon>
        <taxon>50 kb inversion clade</taxon>
        <taxon>NPAAA clade</taxon>
        <taxon>Hologalegina</taxon>
        <taxon>IRL clade</taxon>
        <taxon>Trifolieae</taxon>
        <taxon>Trifolium</taxon>
    </lineage>
</organism>
<dbReference type="EMBL" id="ASHM01116840">
    <property type="protein sequence ID" value="PNX70884.1"/>
    <property type="molecule type" value="Genomic_DNA"/>
</dbReference>
<name>A0A2K3LBM6_TRIPR</name>
<comment type="caution">
    <text evidence="2">The sequence shown here is derived from an EMBL/GenBank/DDBJ whole genome shotgun (WGS) entry which is preliminary data.</text>
</comment>
<protein>
    <submittedName>
        <fullName evidence="2">Uncharacterized protein</fullName>
    </submittedName>
</protein>
<reference evidence="2 3" key="1">
    <citation type="journal article" date="2014" name="Am. J. Bot.">
        <title>Genome assembly and annotation for red clover (Trifolium pratense; Fabaceae).</title>
        <authorList>
            <person name="Istvanek J."/>
            <person name="Jaros M."/>
            <person name="Krenek A."/>
            <person name="Repkova J."/>
        </authorList>
    </citation>
    <scope>NUCLEOTIDE SEQUENCE [LARGE SCALE GENOMIC DNA]</scope>
    <source>
        <strain evidence="3">cv. Tatra</strain>
        <tissue evidence="2">Young leaves</tissue>
    </source>
</reference>
<dbReference type="EMBL" id="ASHM01029852">
    <property type="protein sequence ID" value="PNX75936.1"/>
    <property type="molecule type" value="Genomic_DNA"/>
</dbReference>
<proteinExistence type="predicted"/>
<evidence type="ECO:0000313" key="3">
    <source>
        <dbReference type="Proteomes" id="UP000236291"/>
    </source>
</evidence>
<evidence type="ECO:0000313" key="2">
    <source>
        <dbReference type="EMBL" id="PNX75936.1"/>
    </source>
</evidence>
<accession>A0A2K3LBM6</accession>
<evidence type="ECO:0000313" key="1">
    <source>
        <dbReference type="EMBL" id="PNX70884.1"/>
    </source>
</evidence>
<gene>
    <name evidence="2" type="ORF">L195_g031881</name>
    <name evidence="1" type="ORF">L195_g057840</name>
</gene>
<dbReference type="AlphaFoldDB" id="A0A2K3LBM6"/>
<dbReference type="Proteomes" id="UP000236291">
    <property type="component" value="Unassembled WGS sequence"/>
</dbReference>